<dbReference type="AlphaFoldDB" id="A0A6V7PY44"/>
<protein>
    <submittedName>
        <fullName evidence="2">Uncharacterized protein</fullName>
    </submittedName>
</protein>
<dbReference type="EMBL" id="LR862153">
    <property type="protein sequence ID" value="CAD1835834.1"/>
    <property type="molecule type" value="Genomic_DNA"/>
</dbReference>
<feature type="region of interest" description="Disordered" evidence="1">
    <location>
        <begin position="276"/>
        <end position="296"/>
    </location>
</feature>
<reference evidence="2" key="1">
    <citation type="submission" date="2020-07" db="EMBL/GenBank/DDBJ databases">
        <authorList>
            <person name="Lin J."/>
        </authorList>
    </citation>
    <scope>NUCLEOTIDE SEQUENCE</scope>
</reference>
<organism evidence="2">
    <name type="scientific">Ananas comosus var. bracteatus</name>
    <name type="common">red pineapple</name>
    <dbReference type="NCBI Taxonomy" id="296719"/>
    <lineage>
        <taxon>Eukaryota</taxon>
        <taxon>Viridiplantae</taxon>
        <taxon>Streptophyta</taxon>
        <taxon>Embryophyta</taxon>
        <taxon>Tracheophyta</taxon>
        <taxon>Spermatophyta</taxon>
        <taxon>Magnoliopsida</taxon>
        <taxon>Liliopsida</taxon>
        <taxon>Poales</taxon>
        <taxon>Bromeliaceae</taxon>
        <taxon>Bromelioideae</taxon>
        <taxon>Ananas</taxon>
    </lineage>
</organism>
<name>A0A6V7PY44_ANACO</name>
<evidence type="ECO:0000313" key="2">
    <source>
        <dbReference type="EMBL" id="CAD1835834.1"/>
    </source>
</evidence>
<proteinExistence type="predicted"/>
<gene>
    <name evidence="2" type="ORF">CB5_LOCUS19045</name>
</gene>
<sequence length="451" mass="51355">MTSHSRRIGTESPAHEKGSEYTVCSSFSGTFGMALEPCSEMFLLVLIQIWMLKWNLEHSKNLEIQLQGDKIALYPRKRCDLKLLRPSLVKLLLTKALHRMEVTKGNVLAQGMDWLFELTDRSIRDINREPIQARSASRPDATSSAVQLLGKQQNEALLEAGALGISSRRRLTTRSPRSEEGGTEHSCNFSKRLGEAYLLPVEWLSSRQEEAVQTCRSDFESLPCLAVTTLKNFFDIYGIPRHFSRALEIERNTVNSRIPKTESDRCAPAWNSLEESTDELFPGQSPNQSRQKARKTQAKGGVLFRLREMRGRSYSKIPRFACFSEHFVFHECGISSLAWLTESDMFHARRCGTLPSSAPFHPEKPMCKGRPLLVAVIGWRAIDRILSSYRMNPGRRPYRRKRGLAWLKSTSFVKVIEKINKIKQISFFREGYSGNSDYGVIRDGKGAVMWN</sequence>
<evidence type="ECO:0000256" key="1">
    <source>
        <dbReference type="SAM" id="MobiDB-lite"/>
    </source>
</evidence>
<accession>A0A6V7PY44</accession>